<evidence type="ECO:0000256" key="4">
    <source>
        <dbReference type="ARBA" id="ARBA00022692"/>
    </source>
</evidence>
<feature type="transmembrane region" description="Helical" evidence="7">
    <location>
        <begin position="105"/>
        <end position="124"/>
    </location>
</feature>
<evidence type="ECO:0000313" key="11">
    <source>
        <dbReference type="Proteomes" id="UP000304947"/>
    </source>
</evidence>
<organism evidence="10 11">
    <name type="scientific">Aureobasidium pullulans</name>
    <name type="common">Black yeast</name>
    <name type="synonym">Pullularia pullulans</name>
    <dbReference type="NCBI Taxonomy" id="5580"/>
    <lineage>
        <taxon>Eukaryota</taxon>
        <taxon>Fungi</taxon>
        <taxon>Dikarya</taxon>
        <taxon>Ascomycota</taxon>
        <taxon>Pezizomycotina</taxon>
        <taxon>Dothideomycetes</taxon>
        <taxon>Dothideomycetidae</taxon>
        <taxon>Dothideales</taxon>
        <taxon>Saccotheciaceae</taxon>
        <taxon>Aureobasidium</taxon>
    </lineage>
</organism>
<dbReference type="Gene3D" id="1.20.1250.20">
    <property type="entry name" value="MFS general substrate transporter like domains"/>
    <property type="match status" value="1"/>
</dbReference>
<protein>
    <submittedName>
        <fullName evidence="10">General substrate transporter</fullName>
    </submittedName>
</protein>
<dbReference type="Proteomes" id="UP000309076">
    <property type="component" value="Unassembled WGS sequence"/>
</dbReference>
<dbReference type="InterPro" id="IPR036259">
    <property type="entry name" value="MFS_trans_sf"/>
</dbReference>
<dbReference type="AlphaFoldDB" id="A0A4S8X693"/>
<evidence type="ECO:0000256" key="7">
    <source>
        <dbReference type="SAM" id="Phobius"/>
    </source>
</evidence>
<dbReference type="PROSITE" id="PS50850">
    <property type="entry name" value="MFS"/>
    <property type="match status" value="1"/>
</dbReference>
<dbReference type="PANTHER" id="PTHR48022">
    <property type="entry name" value="PLASTIDIC GLUCOSE TRANSPORTER 4"/>
    <property type="match status" value="1"/>
</dbReference>
<evidence type="ECO:0000256" key="1">
    <source>
        <dbReference type="ARBA" id="ARBA00004141"/>
    </source>
</evidence>
<evidence type="ECO:0000256" key="2">
    <source>
        <dbReference type="ARBA" id="ARBA00010992"/>
    </source>
</evidence>
<feature type="transmembrane region" description="Helical" evidence="7">
    <location>
        <begin position="382"/>
        <end position="402"/>
    </location>
</feature>
<feature type="transmembrane region" description="Helical" evidence="7">
    <location>
        <begin position="164"/>
        <end position="185"/>
    </location>
</feature>
<feature type="transmembrane region" description="Helical" evidence="7">
    <location>
        <begin position="34"/>
        <end position="52"/>
    </location>
</feature>
<evidence type="ECO:0000256" key="3">
    <source>
        <dbReference type="ARBA" id="ARBA00022448"/>
    </source>
</evidence>
<dbReference type="PROSITE" id="PS00216">
    <property type="entry name" value="SUGAR_TRANSPORT_1"/>
    <property type="match status" value="1"/>
</dbReference>
<feature type="transmembrane region" description="Helical" evidence="7">
    <location>
        <begin position="130"/>
        <end position="152"/>
    </location>
</feature>
<proteinExistence type="inferred from homology"/>
<dbReference type="PANTHER" id="PTHR48022:SF3">
    <property type="entry name" value="HEXOSE TRANSPORTER PROTEIN (AFU_ORTHOLOGUE AFUA_8G04480)-RELATED"/>
    <property type="match status" value="1"/>
</dbReference>
<evidence type="ECO:0000259" key="8">
    <source>
        <dbReference type="PROSITE" id="PS50850"/>
    </source>
</evidence>
<dbReference type="EMBL" id="QZAM01000362">
    <property type="protein sequence ID" value="THW33521.1"/>
    <property type="molecule type" value="Genomic_DNA"/>
</dbReference>
<feature type="transmembrane region" description="Helical" evidence="7">
    <location>
        <begin position="286"/>
        <end position="311"/>
    </location>
</feature>
<feature type="transmembrane region" description="Helical" evidence="7">
    <location>
        <begin position="352"/>
        <end position="376"/>
    </location>
</feature>
<feature type="transmembrane region" description="Helical" evidence="7">
    <location>
        <begin position="423"/>
        <end position="444"/>
    </location>
</feature>
<comment type="caution">
    <text evidence="10">The sequence shown here is derived from an EMBL/GenBank/DDBJ whole genome shotgun (WGS) entry which is preliminary data.</text>
</comment>
<feature type="transmembrane region" description="Helical" evidence="7">
    <location>
        <begin position="323"/>
        <end position="345"/>
    </location>
</feature>
<keyword evidence="3" id="KW-0813">Transport</keyword>
<dbReference type="Proteomes" id="UP000304947">
    <property type="component" value="Unassembled WGS sequence"/>
</dbReference>
<keyword evidence="5 7" id="KW-1133">Transmembrane helix</keyword>
<comment type="subcellular location">
    <subcellularLocation>
        <location evidence="1">Membrane</location>
        <topology evidence="1">Multi-pass membrane protein</topology>
    </subcellularLocation>
</comment>
<evidence type="ECO:0000256" key="6">
    <source>
        <dbReference type="ARBA" id="ARBA00023136"/>
    </source>
</evidence>
<dbReference type="InterPro" id="IPR050360">
    <property type="entry name" value="MFS_Sugar_Transporters"/>
</dbReference>
<accession>A0A4S8X693</accession>
<dbReference type="InterPro" id="IPR020846">
    <property type="entry name" value="MFS_dom"/>
</dbReference>
<dbReference type="Pfam" id="PF00083">
    <property type="entry name" value="Sugar_tr"/>
    <property type="match status" value="1"/>
</dbReference>
<dbReference type="GO" id="GO:0016020">
    <property type="term" value="C:membrane"/>
    <property type="evidence" value="ECO:0007669"/>
    <property type="project" value="UniProtKB-SubCell"/>
</dbReference>
<sequence>MGKADAGARAAVGDDLAAVLPDGPWHKKAHLVKLNFVVVSLVLFSSANGYDGSLMNGLQALNQWNDHFDRPAGAFLGFLNAIYWIGAGCMYPVAAIIANKYGRKLPIWIGYAFLCLGAGLQAGANNEGAFAAARFFVGNASACFSTSVPLLISEIAYPSHRGIATALYNCGWYVGGLIAAFLTFGTRNMDSSWAWRVPSLLQILVPFLALPGFLMAPQSPRWLISMDRNEEAQQLLTKWHGGDDQNSQLVNYEMIEITTTLQQEKSANSSASYAEMFKTPGNRKRLFISVSLGIFAQWVGNGVVSYYLALVLETVGITSVTDITLISGFLQLWNLIFCVGAAFSVDRLGRRALFLASAVVMGVSYVLVTGLSGSFAANQTPAVGIAVIPFLFIFFAGYDIALTPLLYSYPCEIWPYRLRSRGLTVTNITTVLAICFNTFVNPIALEKIAWRYYIVFVVVLIIYGITVYVWYPETKGYSLEQMAVVFDGDAAEVPYPAEIAERSASMVSHGGEKEGVIRVEKV</sequence>
<name>A0A4S8X693_AURPU</name>
<evidence type="ECO:0000313" key="12">
    <source>
        <dbReference type="Proteomes" id="UP000309076"/>
    </source>
</evidence>
<keyword evidence="6 7" id="KW-0472">Membrane</keyword>
<dbReference type="InterPro" id="IPR005829">
    <property type="entry name" value="Sugar_transporter_CS"/>
</dbReference>
<gene>
    <name evidence="10" type="ORF">D6C83_03964</name>
    <name evidence="9" type="ORF">D6D21_09967</name>
</gene>
<feature type="transmembrane region" description="Helical" evidence="7">
    <location>
        <begin position="72"/>
        <end position="98"/>
    </location>
</feature>
<comment type="similarity">
    <text evidence="2">Belongs to the major facilitator superfamily. Sugar transporter (TC 2.A.1.1) family.</text>
</comment>
<dbReference type="GO" id="GO:0005351">
    <property type="term" value="F:carbohydrate:proton symporter activity"/>
    <property type="evidence" value="ECO:0007669"/>
    <property type="project" value="TreeGrafter"/>
</dbReference>
<feature type="transmembrane region" description="Helical" evidence="7">
    <location>
        <begin position="197"/>
        <end position="216"/>
    </location>
</feature>
<dbReference type="FunFam" id="1.20.1250.20:FF:000134">
    <property type="entry name" value="MFS sugar transporter protein"/>
    <property type="match status" value="1"/>
</dbReference>
<feature type="transmembrane region" description="Helical" evidence="7">
    <location>
        <begin position="450"/>
        <end position="471"/>
    </location>
</feature>
<feature type="domain" description="Major facilitator superfamily (MFS) profile" evidence="8">
    <location>
        <begin position="37"/>
        <end position="475"/>
    </location>
</feature>
<evidence type="ECO:0000256" key="5">
    <source>
        <dbReference type="ARBA" id="ARBA00022989"/>
    </source>
</evidence>
<reference evidence="11 12" key="1">
    <citation type="submission" date="2018-10" db="EMBL/GenBank/DDBJ databases">
        <title>Fifty Aureobasidium pullulans genomes reveal a recombining polyextremotolerant generalist.</title>
        <authorList>
            <person name="Gostincar C."/>
            <person name="Turk M."/>
            <person name="Zajc J."/>
            <person name="Gunde-Cimerman N."/>
        </authorList>
    </citation>
    <scope>NUCLEOTIDE SEQUENCE [LARGE SCALE GENOMIC DNA]</scope>
    <source>
        <strain evidence="9 12">EXF-10796</strain>
        <strain evidence="10 11">EXF-3380</strain>
    </source>
</reference>
<dbReference type="InterPro" id="IPR005828">
    <property type="entry name" value="MFS_sugar_transport-like"/>
</dbReference>
<evidence type="ECO:0000313" key="10">
    <source>
        <dbReference type="EMBL" id="TIA56742.1"/>
    </source>
</evidence>
<dbReference type="SUPFAM" id="SSF103473">
    <property type="entry name" value="MFS general substrate transporter"/>
    <property type="match status" value="1"/>
</dbReference>
<evidence type="ECO:0000313" key="9">
    <source>
        <dbReference type="EMBL" id="THW33521.1"/>
    </source>
</evidence>
<keyword evidence="4 7" id="KW-0812">Transmembrane</keyword>
<dbReference type="EMBL" id="QZBU01001062">
    <property type="protein sequence ID" value="TIA56742.1"/>
    <property type="molecule type" value="Genomic_DNA"/>
</dbReference>